<gene>
    <name evidence="11" type="primary">Dctn2</name>
</gene>
<dbReference type="InterPro" id="IPR028133">
    <property type="entry name" value="Dynamitin"/>
</dbReference>
<comment type="subunit">
    <text evidence="7">Subunit of dynactin, a multiprotein complex part of a tripartite complex with dynein and a adapter, such as BICDL1, BICD2 or HOOK3. The dynactin complex is built around ACTR1A/ACTB filament and consists of an actin-related filament composed of a shoulder domain, a pointed end and a barbed end. Its length is defined by its flexible shoulder domain. The soulder is composed of 2 DCTN1 subunits, 4 DCTN2 and 2 DCTN3. The 4 DCNT2 (via N-terminus) bind the ACTR1A filament and act as molecular rulers to determine the length. The pointed end is important for binding dynein-dynactin cargo adapters and consists of 4 subunits: ACTR10, DCNT4, DCTN5 and DCTN6. The barbed end is composed of a CAPZA1:CAPZB heterodimers, which binds ACTR1A/ACTB filament and dynactin and stabilizes dynactin. Interacts with BICD2 and CEP135. Interacts with DYNAP. Interacts with ECPAS. Interacts with MAPRE1.</text>
</comment>
<feature type="coiled-coil region" evidence="8">
    <location>
        <begin position="223"/>
        <end position="250"/>
    </location>
</feature>
<evidence type="ECO:0000313" key="11">
    <source>
        <dbReference type="RefSeq" id="XP_005358038.1"/>
    </source>
</evidence>
<reference evidence="11" key="1">
    <citation type="submission" date="2025-08" db="UniProtKB">
        <authorList>
            <consortium name="RefSeq"/>
        </authorList>
    </citation>
    <scope>IDENTIFICATION</scope>
</reference>
<comment type="similarity">
    <text evidence="2">Belongs to the dynactin subunit 2 family.</text>
</comment>
<evidence type="ECO:0000256" key="2">
    <source>
        <dbReference type="ARBA" id="ARBA00006176"/>
    </source>
</evidence>
<evidence type="ECO:0000256" key="9">
    <source>
        <dbReference type="SAM" id="MobiDB-lite"/>
    </source>
</evidence>
<dbReference type="PANTHER" id="PTHR15346">
    <property type="entry name" value="DYNACTIN SUBUNIT"/>
    <property type="match status" value="1"/>
</dbReference>
<dbReference type="GeneID" id="101998986"/>
<evidence type="ECO:0000256" key="8">
    <source>
        <dbReference type="SAM" id="Coils"/>
    </source>
</evidence>
<evidence type="ECO:0000256" key="5">
    <source>
        <dbReference type="ARBA" id="ARBA00034866"/>
    </source>
</evidence>
<evidence type="ECO:0000256" key="4">
    <source>
        <dbReference type="ARBA" id="ARBA00023017"/>
    </source>
</evidence>
<dbReference type="RefSeq" id="XP_005358038.1">
    <property type="nucleotide sequence ID" value="XM_005357981.2"/>
</dbReference>
<dbReference type="Pfam" id="PF04912">
    <property type="entry name" value="Dynamitin"/>
    <property type="match status" value="1"/>
</dbReference>
<keyword evidence="4" id="KW-0243">Dynein</keyword>
<feature type="region of interest" description="Disordered" evidence="9">
    <location>
        <begin position="189"/>
        <end position="210"/>
    </location>
</feature>
<dbReference type="Proteomes" id="UP000694915">
    <property type="component" value="Chromosome 24"/>
</dbReference>
<comment type="subcellular location">
    <subcellularLocation>
        <location evidence="1">Cytoplasm</location>
    </subcellularLocation>
</comment>
<evidence type="ECO:0000256" key="7">
    <source>
        <dbReference type="ARBA" id="ARBA00047142"/>
    </source>
</evidence>
<organism evidence="10 11">
    <name type="scientific">Microtus ochrogaster</name>
    <name type="common">Prairie vole</name>
    <dbReference type="NCBI Taxonomy" id="79684"/>
    <lineage>
        <taxon>Eukaryota</taxon>
        <taxon>Metazoa</taxon>
        <taxon>Chordata</taxon>
        <taxon>Craniata</taxon>
        <taxon>Vertebrata</taxon>
        <taxon>Euteleostomi</taxon>
        <taxon>Mammalia</taxon>
        <taxon>Eutheria</taxon>
        <taxon>Euarchontoglires</taxon>
        <taxon>Glires</taxon>
        <taxon>Rodentia</taxon>
        <taxon>Myomorpha</taxon>
        <taxon>Muroidea</taxon>
        <taxon>Cricetidae</taxon>
        <taxon>Arvicolinae</taxon>
        <taxon>Microtus</taxon>
    </lineage>
</organism>
<feature type="region of interest" description="Disordered" evidence="9">
    <location>
        <begin position="1"/>
        <end position="24"/>
    </location>
</feature>
<evidence type="ECO:0000313" key="10">
    <source>
        <dbReference type="Proteomes" id="UP000694915"/>
    </source>
</evidence>
<evidence type="ECO:0000256" key="3">
    <source>
        <dbReference type="ARBA" id="ARBA00022490"/>
    </source>
</evidence>
<name>A0ABM0L369_MICOH</name>
<feature type="coiled-coil region" evidence="8">
    <location>
        <begin position="108"/>
        <end position="135"/>
    </location>
</feature>
<accession>A0ABM0L369</accession>
<proteinExistence type="inferred from homology"/>
<keyword evidence="3" id="KW-0963">Cytoplasm</keyword>
<comment type="function">
    <text evidence="6">Part of the dynactin complex that activates the molecular motor dynein for ultra-processive transport along microtubules. In the dynactin soulder domain, binds the ACTR1A filament and acts as a molecular ruler to determine the length. Modulates cytoplasmic dynein binding to an organelle, and plays a role in prometaphase chromosome alignment and spindle organization during mitosis. Involved in anchoring microtubules to centrosomes. May play a role in synapse formation during brain development.</text>
</comment>
<keyword evidence="10" id="KW-1185">Reference proteome</keyword>
<sequence>MADPKYADLPGIARNEPDVYETSDLPEDDQAEFDAFAQELEELTSTSVEHIIVNPNAAYDKFKDKRVGTKGLDFSDRIGKTKRTGYESGDYEMLGEGLGVKETPQQKYQRLLHEVQELTTEVEKIKTTVKESATEEKLTPVVLAKQLAALKQQLVASHLEKLLGPDAAINLTDPDGALAKRLLLQLEATKNSKGTSGGRSTGGTPPESGLVTYELHSRPEQDKFSQAAKVAELEKRLTELEATVRCDQDAQNPLSAGLQGACLMETVELLQAKVSALDLAVLDQVEARLQSVLGKVNEIAKHKASVEDADTQSKVHQLYETIQRWSPTASALPELVQRLVTIKQLHEQAMQFGQLLTHLDTTQQMIAASLKDNATLLTQVQTTMRENLATVEGNFASIDERMKKLGK</sequence>
<protein>
    <recommendedName>
        <fullName evidence="5">Dynactin subunit 2</fullName>
    </recommendedName>
</protein>
<evidence type="ECO:0000256" key="1">
    <source>
        <dbReference type="ARBA" id="ARBA00004496"/>
    </source>
</evidence>
<evidence type="ECO:0000256" key="6">
    <source>
        <dbReference type="ARBA" id="ARBA00046220"/>
    </source>
</evidence>
<keyword evidence="8" id="KW-0175">Coiled coil</keyword>